<dbReference type="Proteomes" id="UP000675881">
    <property type="component" value="Chromosome 1"/>
</dbReference>
<dbReference type="EMBL" id="HG994580">
    <property type="protein sequence ID" value="CAF2764480.1"/>
    <property type="molecule type" value="Genomic_DNA"/>
</dbReference>
<gene>
    <name evidence="1" type="ORF">LSAA_1053</name>
</gene>
<keyword evidence="2" id="KW-1185">Reference proteome</keyword>
<name>A0A7R8H075_LEPSM</name>
<dbReference type="OrthoDB" id="9449012at2759"/>
<evidence type="ECO:0000313" key="2">
    <source>
        <dbReference type="Proteomes" id="UP000675881"/>
    </source>
</evidence>
<dbReference type="AlphaFoldDB" id="A0A7R8H075"/>
<organism evidence="1 2">
    <name type="scientific">Lepeophtheirus salmonis</name>
    <name type="common">Salmon louse</name>
    <name type="synonym">Caligus salmonis</name>
    <dbReference type="NCBI Taxonomy" id="72036"/>
    <lineage>
        <taxon>Eukaryota</taxon>
        <taxon>Metazoa</taxon>
        <taxon>Ecdysozoa</taxon>
        <taxon>Arthropoda</taxon>
        <taxon>Crustacea</taxon>
        <taxon>Multicrustacea</taxon>
        <taxon>Hexanauplia</taxon>
        <taxon>Copepoda</taxon>
        <taxon>Siphonostomatoida</taxon>
        <taxon>Caligidae</taxon>
        <taxon>Lepeophtheirus</taxon>
    </lineage>
</organism>
<accession>A0A7R8H075</accession>
<evidence type="ECO:0000313" key="1">
    <source>
        <dbReference type="EMBL" id="CAF2764480.1"/>
    </source>
</evidence>
<reference evidence="1" key="1">
    <citation type="submission" date="2021-02" db="EMBL/GenBank/DDBJ databases">
        <authorList>
            <person name="Bekaert M."/>
        </authorList>
    </citation>
    <scope>NUCLEOTIDE SEQUENCE</scope>
    <source>
        <strain evidence="1">IoA-00</strain>
    </source>
</reference>
<sequence>MIRNLELRNQSLWIQEVLRDLVFPTNSAINSLVIPSNHVYNTTAPQRVVKLPKHSDPPQLSMPEDTLIASVILKDGLCTEIELSCNAIEGSKVRFKIKKDFGDTPDSNIFESPAIN</sequence>
<protein>
    <submittedName>
        <fullName evidence="1">(salmon louse) hypothetical protein</fullName>
    </submittedName>
</protein>
<proteinExistence type="predicted"/>